<evidence type="ECO:0000256" key="5">
    <source>
        <dbReference type="SAM" id="Phobius"/>
    </source>
</evidence>
<keyword evidence="3 5" id="KW-1133">Transmembrane helix</keyword>
<feature type="domain" description="Peptidase S54 rhomboid" evidence="6">
    <location>
        <begin position="48"/>
        <end position="175"/>
    </location>
</feature>
<keyword evidence="8" id="KW-1185">Reference proteome</keyword>
<organism evidence="7 8">
    <name type="scientific">Roseiconus lacunae</name>
    <dbReference type="NCBI Taxonomy" id="2605694"/>
    <lineage>
        <taxon>Bacteria</taxon>
        <taxon>Pseudomonadati</taxon>
        <taxon>Planctomycetota</taxon>
        <taxon>Planctomycetia</taxon>
        <taxon>Pirellulales</taxon>
        <taxon>Pirellulaceae</taxon>
        <taxon>Roseiconus</taxon>
    </lineage>
</organism>
<dbReference type="EMBL" id="JASZZN010000007">
    <property type="protein sequence ID" value="MDM4016080.1"/>
    <property type="molecule type" value="Genomic_DNA"/>
</dbReference>
<dbReference type="RefSeq" id="WP_289163686.1">
    <property type="nucleotide sequence ID" value="NZ_JASZZN010000007.1"/>
</dbReference>
<accession>A0ABT7PHW6</accession>
<keyword evidence="2 5" id="KW-0812">Transmembrane</keyword>
<comment type="caution">
    <text evidence="7">The sequence shown here is derived from an EMBL/GenBank/DDBJ whole genome shotgun (WGS) entry which is preliminary data.</text>
</comment>
<dbReference type="GO" id="GO:0008233">
    <property type="term" value="F:peptidase activity"/>
    <property type="evidence" value="ECO:0007669"/>
    <property type="project" value="UniProtKB-KW"/>
</dbReference>
<feature type="transmembrane region" description="Helical" evidence="5">
    <location>
        <begin position="107"/>
        <end position="126"/>
    </location>
</feature>
<keyword evidence="7" id="KW-0378">Hydrolase</keyword>
<keyword evidence="7" id="KW-0645">Protease</keyword>
<dbReference type="GO" id="GO:0006508">
    <property type="term" value="P:proteolysis"/>
    <property type="evidence" value="ECO:0007669"/>
    <property type="project" value="UniProtKB-KW"/>
</dbReference>
<reference evidence="7 8" key="1">
    <citation type="submission" date="2023-06" db="EMBL/GenBank/DDBJ databases">
        <title>Roseiconus lacunae JC819 isolated from Gulf of Mannar region, Tamil Nadu.</title>
        <authorList>
            <person name="Pk S."/>
            <person name="Ch S."/>
            <person name="Ch V.R."/>
        </authorList>
    </citation>
    <scope>NUCLEOTIDE SEQUENCE [LARGE SCALE GENOMIC DNA]</scope>
    <source>
        <strain evidence="7 8">JC819</strain>
    </source>
</reference>
<gene>
    <name evidence="7" type="ORF">QTN89_11600</name>
</gene>
<proteinExistence type="predicted"/>
<evidence type="ECO:0000256" key="4">
    <source>
        <dbReference type="ARBA" id="ARBA00023136"/>
    </source>
</evidence>
<comment type="subcellular location">
    <subcellularLocation>
        <location evidence="1">Membrane</location>
        <topology evidence="1">Multi-pass membrane protein</topology>
    </subcellularLocation>
</comment>
<evidence type="ECO:0000256" key="2">
    <source>
        <dbReference type="ARBA" id="ARBA00022692"/>
    </source>
</evidence>
<dbReference type="Gene3D" id="1.20.1540.10">
    <property type="entry name" value="Rhomboid-like"/>
    <property type="match status" value="1"/>
</dbReference>
<evidence type="ECO:0000259" key="6">
    <source>
        <dbReference type="Pfam" id="PF01694"/>
    </source>
</evidence>
<evidence type="ECO:0000256" key="1">
    <source>
        <dbReference type="ARBA" id="ARBA00004141"/>
    </source>
</evidence>
<dbReference type="Pfam" id="PF01694">
    <property type="entry name" value="Rhomboid"/>
    <property type="match status" value="1"/>
</dbReference>
<dbReference type="EC" id="3.4.21.-" evidence="7"/>
<feature type="transmembrane region" description="Helical" evidence="5">
    <location>
        <begin position="133"/>
        <end position="152"/>
    </location>
</feature>
<sequence length="190" mass="20520">MQDLKRNAYFAGVLLLAMWLVWLVDATIPFDLRSWGLVPRSLWGLPGIVTMPLIHDGIGHLLRNTVPLIVLLLIVSGTRRKPWPTIGMTVVFGGGLLWIFGRYANHIGASGLVFGLIGLLIASGFLHKRIASIVVAIAVGILFGGTLIWGVLPIGEGVSWDGHLTGFLGGIAAALAEQRLETRLPGFKRQ</sequence>
<dbReference type="InterPro" id="IPR022764">
    <property type="entry name" value="Peptidase_S54_rhomboid_dom"/>
</dbReference>
<keyword evidence="4 5" id="KW-0472">Membrane</keyword>
<dbReference type="InterPro" id="IPR035952">
    <property type="entry name" value="Rhomboid-like_sf"/>
</dbReference>
<feature type="transmembrane region" description="Helical" evidence="5">
    <location>
        <begin position="83"/>
        <end position="101"/>
    </location>
</feature>
<dbReference type="SUPFAM" id="SSF144091">
    <property type="entry name" value="Rhomboid-like"/>
    <property type="match status" value="1"/>
</dbReference>
<name>A0ABT7PHW6_9BACT</name>
<evidence type="ECO:0000313" key="8">
    <source>
        <dbReference type="Proteomes" id="UP001239462"/>
    </source>
</evidence>
<evidence type="ECO:0000313" key="7">
    <source>
        <dbReference type="EMBL" id="MDM4016080.1"/>
    </source>
</evidence>
<protein>
    <submittedName>
        <fullName evidence="7">Rhomboid family intramembrane serine protease</fullName>
        <ecNumber evidence="7">3.4.21.-</ecNumber>
    </submittedName>
</protein>
<dbReference type="Proteomes" id="UP001239462">
    <property type="component" value="Unassembled WGS sequence"/>
</dbReference>
<evidence type="ECO:0000256" key="3">
    <source>
        <dbReference type="ARBA" id="ARBA00022989"/>
    </source>
</evidence>